<dbReference type="GeneID" id="89336718"/>
<evidence type="ECO:0000259" key="2">
    <source>
        <dbReference type="Pfam" id="PF22230"/>
    </source>
</evidence>
<evidence type="ECO:0000313" key="3">
    <source>
        <dbReference type="EMBL" id="WWQ59457.1"/>
    </source>
</evidence>
<sequence length="419" mass="48487">MIYIATWGDPLGWSTDAKYVCEDSKVTEGFSGIFCYEKFDRVIIITLDSILTPIGKDKPKNTKAYNCIKQINVSEIKDYDTWKTKTEEYIKCIISNYIPDVIVLPAIGKYGDFTYGKYKNTWIRPEHLKIILAYELYKKLKEIRENEEVILDTTHGVNYVGALTLLTLQKLSTLLKFRLTVINFIPTVMFKEYSFTEVYRIKPSVFDYDSIDEKNIGKDRVKKAIILSLKRNSVLMLAYLCDSVSLSGYEFKPVIEGNEIKLVNDLNVKKEDEAWADIISDYLCKKVRSKGEKKRYLSSLRDLAKEIYGNSAFAVITDKELNDLWSIARNNLGFNEEKLYKDIRMKDQNSEDTETKKEKEEKDVTIRNFIAHAGLLKDIVKVKKVSDKELEISYDANSENIKTLSEILDVELNELLNRN</sequence>
<dbReference type="Pfam" id="PF22230">
    <property type="entry name" value="Csx1_CARF"/>
    <property type="match status" value="1"/>
</dbReference>
<dbReference type="PANTHER" id="PTHR37169">
    <property type="entry name" value="CRISPR SYSTEM ENDORIBONUCLEASE CSX1-RELATED"/>
    <property type="match status" value="1"/>
</dbReference>
<dbReference type="InterPro" id="IPR027419">
    <property type="entry name" value="CRISPR-assoc_Csx1_C"/>
</dbReference>
<dbReference type="InterPro" id="IPR013383">
    <property type="entry name" value="CRISPR-assoc_prot_DxTHG_CS"/>
</dbReference>
<name>A0AAX4KYF1_9CREN</name>
<dbReference type="InterPro" id="IPR053857">
    <property type="entry name" value="Csx1_CARF"/>
</dbReference>
<gene>
    <name evidence="3" type="ORF">V6M85_08080</name>
</gene>
<evidence type="ECO:0000313" key="4">
    <source>
        <dbReference type="Proteomes" id="UP001432202"/>
    </source>
</evidence>
<proteinExistence type="predicted"/>
<dbReference type="Gene3D" id="1.10.3740.10">
    <property type="entry name" value="SSO1389-like domains"/>
    <property type="match status" value="1"/>
</dbReference>
<accession>A0AAX4KYF1</accession>
<protein>
    <submittedName>
        <fullName evidence="3">TM1812 family CRISPR-associated protein</fullName>
    </submittedName>
</protein>
<dbReference type="NCBIfam" id="TIGR02549">
    <property type="entry name" value="CRISPR_DxTHG"/>
    <property type="match status" value="1"/>
</dbReference>
<dbReference type="Gene3D" id="3.40.50.10640">
    <property type="entry name" value="SSO1389-like"/>
    <property type="match status" value="1"/>
</dbReference>
<feature type="domain" description="CRISPR system endoribonuclease Csx1 CARF" evidence="2">
    <location>
        <begin position="2"/>
        <end position="175"/>
    </location>
</feature>
<dbReference type="EMBL" id="CP146016">
    <property type="protein sequence ID" value="WWQ59457.1"/>
    <property type="molecule type" value="Genomic_DNA"/>
</dbReference>
<dbReference type="Proteomes" id="UP001432202">
    <property type="component" value="Chromosome"/>
</dbReference>
<keyword evidence="4" id="KW-1185">Reference proteome</keyword>
<dbReference type="AlphaFoldDB" id="A0AAX4KYF1"/>
<reference evidence="3 4" key="1">
    <citation type="submission" date="2024-02" db="EMBL/GenBank/DDBJ databases">
        <title>STSV induces naive adaptation in Sulfolobus.</title>
        <authorList>
            <person name="Xiang X."/>
            <person name="Song M."/>
        </authorList>
    </citation>
    <scope>NUCLEOTIDE SEQUENCE [LARGE SCALE GENOMIC DNA]</scope>
    <source>
        <strain evidence="3 4">RT2</strain>
    </source>
</reference>
<dbReference type="Pfam" id="PF09455">
    <property type="entry name" value="Csx1_HEPN"/>
    <property type="match status" value="1"/>
</dbReference>
<organism evidence="3 4">
    <name type="scientific">Sulfolobus tengchongensis</name>
    <dbReference type="NCBI Taxonomy" id="207809"/>
    <lineage>
        <taxon>Archaea</taxon>
        <taxon>Thermoproteota</taxon>
        <taxon>Thermoprotei</taxon>
        <taxon>Sulfolobales</taxon>
        <taxon>Sulfolobaceae</taxon>
        <taxon>Sulfolobus</taxon>
    </lineage>
</organism>
<dbReference type="PANTHER" id="PTHR37169:SF1">
    <property type="entry name" value="CRISPR SYSTEM ENDORIBONUCLEASE CSX1"/>
    <property type="match status" value="1"/>
</dbReference>
<evidence type="ECO:0000259" key="1">
    <source>
        <dbReference type="Pfam" id="PF09455"/>
    </source>
</evidence>
<dbReference type="SUPFAM" id="SSF160980">
    <property type="entry name" value="SSO1389-like"/>
    <property type="match status" value="1"/>
</dbReference>
<dbReference type="RefSeq" id="WP_338598623.1">
    <property type="nucleotide sequence ID" value="NZ_CP146016.1"/>
</dbReference>
<dbReference type="InterPro" id="IPR019016">
    <property type="entry name" value="Csx1-like_HEPN"/>
</dbReference>
<feature type="domain" description="CRISPR system endoribonuclease Csx1-like HEPN" evidence="1">
    <location>
        <begin position="334"/>
        <end position="395"/>
    </location>
</feature>
<dbReference type="InterPro" id="IPR052875">
    <property type="entry name" value="CRISPR_assoc_ribonuclease"/>
</dbReference>